<proteinExistence type="predicted"/>
<feature type="region of interest" description="Disordered" evidence="1">
    <location>
        <begin position="108"/>
        <end position="130"/>
    </location>
</feature>
<dbReference type="EMBL" id="JAKJHZ010000003">
    <property type="protein sequence ID" value="MCF6376664.1"/>
    <property type="molecule type" value="Genomic_DNA"/>
</dbReference>
<sequence>MVSQEQQESSHGASLEPRADGETGRIVVPGPRSTSAARLLEMTARDTDQWRDDARVEAAEVVAAARAEADALVSTARRTADELVETAQRDASEIVRRAAGEAEAIRAETAERRSAGEAEVARLQQVATDHSHRLREHLHEVLDRLNDVDGAPALRGMRRRDDS</sequence>
<organism evidence="2 3">
    <name type="scientific">Nocardioides potassii</name>
    <dbReference type="NCBI Taxonomy" id="2911371"/>
    <lineage>
        <taxon>Bacteria</taxon>
        <taxon>Bacillati</taxon>
        <taxon>Actinomycetota</taxon>
        <taxon>Actinomycetes</taxon>
        <taxon>Propionibacteriales</taxon>
        <taxon>Nocardioidaceae</taxon>
        <taxon>Nocardioides</taxon>
    </lineage>
</organism>
<name>A0ABS9H883_9ACTN</name>
<dbReference type="RefSeq" id="WP_236399064.1">
    <property type="nucleotide sequence ID" value="NZ_JAKJHZ010000003.1"/>
</dbReference>
<evidence type="ECO:0000313" key="3">
    <source>
        <dbReference type="Proteomes" id="UP001201161"/>
    </source>
</evidence>
<evidence type="ECO:0000313" key="2">
    <source>
        <dbReference type="EMBL" id="MCF6376664.1"/>
    </source>
</evidence>
<protein>
    <recommendedName>
        <fullName evidence="4">ATPase</fullName>
    </recommendedName>
</protein>
<feature type="region of interest" description="Disordered" evidence="1">
    <location>
        <begin position="1"/>
        <end position="34"/>
    </location>
</feature>
<dbReference type="Proteomes" id="UP001201161">
    <property type="component" value="Unassembled WGS sequence"/>
</dbReference>
<evidence type="ECO:0000256" key="1">
    <source>
        <dbReference type="SAM" id="MobiDB-lite"/>
    </source>
</evidence>
<accession>A0ABS9H883</accession>
<reference evidence="2 3" key="1">
    <citation type="submission" date="2022-01" db="EMBL/GenBank/DDBJ databases">
        <title>Nocardioides sp. nov., an actinomycete isolated from mining soil.</title>
        <authorList>
            <person name="Liu L."/>
        </authorList>
    </citation>
    <scope>NUCLEOTIDE SEQUENCE [LARGE SCALE GENOMIC DNA]</scope>
    <source>
        <strain evidence="2 3">KLBMP 9356</strain>
    </source>
</reference>
<evidence type="ECO:0008006" key="4">
    <source>
        <dbReference type="Google" id="ProtNLM"/>
    </source>
</evidence>
<feature type="compositionally biased region" description="Basic and acidic residues" evidence="1">
    <location>
        <begin position="108"/>
        <end position="120"/>
    </location>
</feature>
<keyword evidence="3" id="KW-1185">Reference proteome</keyword>
<gene>
    <name evidence="2" type="ORF">L2K70_03530</name>
</gene>
<comment type="caution">
    <text evidence="2">The sequence shown here is derived from an EMBL/GenBank/DDBJ whole genome shotgun (WGS) entry which is preliminary data.</text>
</comment>
<feature type="compositionally biased region" description="Polar residues" evidence="1">
    <location>
        <begin position="1"/>
        <end position="12"/>
    </location>
</feature>